<proteinExistence type="predicted"/>
<accession>A0A3N1CRU9</accession>
<dbReference type="AlphaFoldDB" id="A0A3N1CRU9"/>
<organism evidence="2 3">
    <name type="scientific">Actinocorallia herbida</name>
    <dbReference type="NCBI Taxonomy" id="58109"/>
    <lineage>
        <taxon>Bacteria</taxon>
        <taxon>Bacillati</taxon>
        <taxon>Actinomycetota</taxon>
        <taxon>Actinomycetes</taxon>
        <taxon>Streptosporangiales</taxon>
        <taxon>Thermomonosporaceae</taxon>
        <taxon>Actinocorallia</taxon>
    </lineage>
</organism>
<sequence>MGMPSAPPPPGSVPPPFGTGEAPPGTLPNPAYRELYQQYTAAYGSVDALREAVNAPFRTFTATDAWLGPEARAWGAELGSNRRRLQSAADKILWSIYNRVRATPRFLTPG</sequence>
<evidence type="ECO:0000313" key="2">
    <source>
        <dbReference type="EMBL" id="ROO83884.1"/>
    </source>
</evidence>
<dbReference type="RefSeq" id="WP_246052556.1">
    <property type="nucleotide sequence ID" value="NZ_RJKE01000001.1"/>
</dbReference>
<feature type="region of interest" description="Disordered" evidence="1">
    <location>
        <begin position="1"/>
        <end position="30"/>
    </location>
</feature>
<gene>
    <name evidence="2" type="ORF">EDD29_1393</name>
</gene>
<evidence type="ECO:0000313" key="3">
    <source>
        <dbReference type="Proteomes" id="UP000272400"/>
    </source>
</evidence>
<keyword evidence="3" id="KW-1185">Reference proteome</keyword>
<evidence type="ECO:0000256" key="1">
    <source>
        <dbReference type="SAM" id="MobiDB-lite"/>
    </source>
</evidence>
<dbReference type="EMBL" id="RJKE01000001">
    <property type="protein sequence ID" value="ROO83884.1"/>
    <property type="molecule type" value="Genomic_DNA"/>
</dbReference>
<dbReference type="Proteomes" id="UP000272400">
    <property type="component" value="Unassembled WGS sequence"/>
</dbReference>
<protein>
    <submittedName>
        <fullName evidence="2">Uncharacterized protein</fullName>
    </submittedName>
</protein>
<comment type="caution">
    <text evidence="2">The sequence shown here is derived from an EMBL/GenBank/DDBJ whole genome shotgun (WGS) entry which is preliminary data.</text>
</comment>
<feature type="compositionally biased region" description="Pro residues" evidence="1">
    <location>
        <begin position="1"/>
        <end position="17"/>
    </location>
</feature>
<name>A0A3N1CRU9_9ACTN</name>
<reference evidence="2 3" key="1">
    <citation type="submission" date="2018-11" db="EMBL/GenBank/DDBJ databases">
        <title>Sequencing the genomes of 1000 actinobacteria strains.</title>
        <authorList>
            <person name="Klenk H.-P."/>
        </authorList>
    </citation>
    <scope>NUCLEOTIDE SEQUENCE [LARGE SCALE GENOMIC DNA]</scope>
    <source>
        <strain evidence="2 3">DSM 44254</strain>
    </source>
</reference>